<keyword evidence="2" id="KW-1185">Reference proteome</keyword>
<evidence type="ECO:0000313" key="2">
    <source>
        <dbReference type="Proteomes" id="UP001608902"/>
    </source>
</evidence>
<evidence type="ECO:0000313" key="1">
    <source>
        <dbReference type="EMBL" id="MFH4979084.1"/>
    </source>
</evidence>
<protein>
    <submittedName>
        <fullName evidence="1">Uncharacterized protein</fullName>
    </submittedName>
</protein>
<accession>A0ABD6EP55</accession>
<dbReference type="AlphaFoldDB" id="A0ABD6EP55"/>
<organism evidence="1 2">
    <name type="scientific">Gnathostoma spinigerum</name>
    <dbReference type="NCBI Taxonomy" id="75299"/>
    <lineage>
        <taxon>Eukaryota</taxon>
        <taxon>Metazoa</taxon>
        <taxon>Ecdysozoa</taxon>
        <taxon>Nematoda</taxon>
        <taxon>Chromadorea</taxon>
        <taxon>Rhabditida</taxon>
        <taxon>Spirurina</taxon>
        <taxon>Gnathostomatomorpha</taxon>
        <taxon>Gnathostomatoidea</taxon>
        <taxon>Gnathostomatidae</taxon>
        <taxon>Gnathostoma</taxon>
    </lineage>
</organism>
<gene>
    <name evidence="1" type="ORF">AB6A40_005793</name>
</gene>
<name>A0ABD6EP55_9BILA</name>
<comment type="caution">
    <text evidence="1">The sequence shown here is derived from an EMBL/GenBank/DDBJ whole genome shotgun (WGS) entry which is preliminary data.</text>
</comment>
<dbReference type="EMBL" id="JBGFUD010003833">
    <property type="protein sequence ID" value="MFH4979084.1"/>
    <property type="molecule type" value="Genomic_DNA"/>
</dbReference>
<dbReference type="Proteomes" id="UP001608902">
    <property type="component" value="Unassembled WGS sequence"/>
</dbReference>
<proteinExistence type="predicted"/>
<reference evidence="1 2" key="1">
    <citation type="submission" date="2024-08" db="EMBL/GenBank/DDBJ databases">
        <title>Gnathostoma spinigerum genome.</title>
        <authorList>
            <person name="Gonzalez-Bertolin B."/>
            <person name="Monzon S."/>
            <person name="Zaballos A."/>
            <person name="Jimenez P."/>
            <person name="Dekumyoy P."/>
            <person name="Varona S."/>
            <person name="Cuesta I."/>
            <person name="Sumanam S."/>
            <person name="Adisakwattana P."/>
            <person name="Gasser R.B."/>
            <person name="Hernandez-Gonzalez A."/>
            <person name="Young N.D."/>
            <person name="Perteguer M.J."/>
        </authorList>
    </citation>
    <scope>NUCLEOTIDE SEQUENCE [LARGE SCALE GENOMIC DNA]</scope>
    <source>
        <strain evidence="1">AL3</strain>
        <tissue evidence="1">Liver</tissue>
    </source>
</reference>
<sequence>MSDYSTDSDYDTEFITSDHVMVRKAVQTAVRNYLNAPTGKPTRMLLSIDFTGDAPQPKAQTIAHYQKPLIELKVDSLSVQPIKKSTMPSELPLHSL</sequence>